<gene>
    <name evidence="2" type="ORF">F992_02682</name>
</gene>
<dbReference type="EMBL" id="APOJ01000029">
    <property type="protein sequence ID" value="ENU25825.1"/>
    <property type="molecule type" value="Genomic_DNA"/>
</dbReference>
<reference evidence="2 3" key="2">
    <citation type="journal article" date="2016" name="Int. J. Syst. Evol. Microbiol.">
        <title>Taxonomy of haemolytic and/or proteolytic strains of the genus Acinetobacter with the proposal of Acinetobacter courvalinii sp. nov. (genomic species 14 sensu Bouvet &amp; Jeanjean), Acinetobacter dispersus sp. nov. (genomic species 17), Acinetobacter modestus sp. nov., Acinetobacter proteolyticus sp. nov. and Acinetobacter vivianii sp. nov.</title>
        <authorList>
            <person name="Nemec A."/>
            <person name="Radolfova-Krizova L."/>
            <person name="Maixnerova M."/>
            <person name="Vrestiakova E."/>
            <person name="Jezek P."/>
            <person name="Sedo O."/>
        </authorList>
    </citation>
    <scope>NUCLEOTIDE SEQUENCE [LARGE SCALE GENOMIC DNA]</scope>
    <source>
        <strain evidence="2 3">NIPH 236</strain>
    </source>
</reference>
<comment type="caution">
    <text evidence="2">The sequence shown here is derived from an EMBL/GenBank/DDBJ whole genome shotgun (WGS) entry which is preliminary data.</text>
</comment>
<organism evidence="2 3">
    <name type="scientific">Acinetobacter modestus</name>
    <dbReference type="NCBI Taxonomy" id="1776740"/>
    <lineage>
        <taxon>Bacteria</taxon>
        <taxon>Pseudomonadati</taxon>
        <taxon>Pseudomonadota</taxon>
        <taxon>Gammaproteobacteria</taxon>
        <taxon>Moraxellales</taxon>
        <taxon>Moraxellaceae</taxon>
        <taxon>Acinetobacter</taxon>
    </lineage>
</organism>
<accession>A0ABN0JKP5</accession>
<name>A0ABN0JKP5_9GAMM</name>
<proteinExistence type="predicted"/>
<keyword evidence="1" id="KW-0802">TPR repeat</keyword>
<dbReference type="SMART" id="SM00028">
    <property type="entry name" value="TPR"/>
    <property type="match status" value="3"/>
</dbReference>
<dbReference type="Gene3D" id="1.25.40.10">
    <property type="entry name" value="Tetratricopeptide repeat domain"/>
    <property type="match status" value="1"/>
</dbReference>
<protein>
    <recommendedName>
        <fullName evidence="4">Tetratricopeptide repeat protein</fullName>
    </recommendedName>
</protein>
<dbReference type="Pfam" id="PF13432">
    <property type="entry name" value="TPR_16"/>
    <property type="match status" value="2"/>
</dbReference>
<keyword evidence="3" id="KW-1185">Reference proteome</keyword>
<evidence type="ECO:0000313" key="2">
    <source>
        <dbReference type="EMBL" id="ENU25825.1"/>
    </source>
</evidence>
<dbReference type="Proteomes" id="UP000013190">
    <property type="component" value="Unassembled WGS sequence"/>
</dbReference>
<dbReference type="InterPro" id="IPR019734">
    <property type="entry name" value="TPR_rpt"/>
</dbReference>
<dbReference type="SUPFAM" id="SSF48452">
    <property type="entry name" value="TPR-like"/>
    <property type="match status" value="1"/>
</dbReference>
<evidence type="ECO:0008006" key="4">
    <source>
        <dbReference type="Google" id="ProtNLM"/>
    </source>
</evidence>
<dbReference type="InterPro" id="IPR011990">
    <property type="entry name" value="TPR-like_helical_dom_sf"/>
</dbReference>
<dbReference type="PROSITE" id="PS50005">
    <property type="entry name" value="TPR"/>
    <property type="match status" value="1"/>
</dbReference>
<feature type="repeat" description="TPR" evidence="1">
    <location>
        <begin position="54"/>
        <end position="87"/>
    </location>
</feature>
<evidence type="ECO:0000313" key="3">
    <source>
        <dbReference type="Proteomes" id="UP000013190"/>
    </source>
</evidence>
<evidence type="ECO:0000256" key="1">
    <source>
        <dbReference type="PROSITE-ProRule" id="PRU00339"/>
    </source>
</evidence>
<sequence length="139" mass="16230">MCHFYRIRAVRFAMETEDINHQYYNEGDKLFKAGRFNEASKCFHLALEHWTEDWQALMALGNCYSEMHKHLKAEASFRNALDYCPEKERPAILFNLGNALYDLQKFVEAVEVYAQIPSSHAIFELASKNAMLAKSRLYP</sequence>
<reference evidence="3" key="1">
    <citation type="submission" date="2013-02" db="EMBL/GenBank/DDBJ databases">
        <title>The Genome Sequence of Acinetobacter sp. NIPH 236.</title>
        <authorList>
            <consortium name="The Broad Institute Genome Sequencing Platform"/>
            <consortium name="The Broad Institute Genome Sequencing Center for Infectious Disease"/>
            <person name="Cerqueira G."/>
            <person name="Feldgarden M."/>
            <person name="Courvalin P."/>
            <person name="Perichon B."/>
            <person name="Grillot-Courvalin C."/>
            <person name="Clermont D."/>
            <person name="Rocha E."/>
            <person name="Yoon E.-J."/>
            <person name="Nemec A."/>
            <person name="Walker B."/>
            <person name="Young S.K."/>
            <person name="Zeng Q."/>
            <person name="Gargeya S."/>
            <person name="Fitzgerald M."/>
            <person name="Haas B."/>
            <person name="Abouelleil A."/>
            <person name="Alvarado L."/>
            <person name="Arachchi H.M."/>
            <person name="Berlin A.M."/>
            <person name="Chapman S.B."/>
            <person name="Dewar J."/>
            <person name="Goldberg J."/>
            <person name="Griggs A."/>
            <person name="Gujja S."/>
            <person name="Hansen M."/>
            <person name="Howarth C."/>
            <person name="Imamovic A."/>
            <person name="Larimer J."/>
            <person name="McCowan C."/>
            <person name="Murphy C."/>
            <person name="Neiman D."/>
            <person name="Pearson M."/>
            <person name="Priest M."/>
            <person name="Roberts A."/>
            <person name="Saif S."/>
            <person name="Shea T."/>
            <person name="Sisk P."/>
            <person name="Sykes S."/>
            <person name="Wortman J."/>
            <person name="Nusbaum C."/>
            <person name="Birren B."/>
        </authorList>
    </citation>
    <scope>NUCLEOTIDE SEQUENCE [LARGE SCALE GENOMIC DNA]</scope>
    <source>
        <strain evidence="3">NIPH 236</strain>
    </source>
</reference>